<dbReference type="EMBL" id="BMON01000001">
    <property type="protein sequence ID" value="GGM23707.1"/>
    <property type="molecule type" value="Genomic_DNA"/>
</dbReference>
<dbReference type="AlphaFoldDB" id="A0A830FQ02"/>
<organism evidence="1 2">
    <name type="scientific">Haloarcula argentinensis</name>
    <dbReference type="NCBI Taxonomy" id="43776"/>
    <lineage>
        <taxon>Archaea</taxon>
        <taxon>Methanobacteriati</taxon>
        <taxon>Methanobacteriota</taxon>
        <taxon>Stenosarchaea group</taxon>
        <taxon>Halobacteria</taxon>
        <taxon>Halobacteriales</taxon>
        <taxon>Haloarculaceae</taxon>
        <taxon>Haloarcula</taxon>
    </lineage>
</organism>
<accession>A0A830FQ02</accession>
<comment type="caution">
    <text evidence="1">The sequence shown here is derived from an EMBL/GenBank/DDBJ whole genome shotgun (WGS) entry which is preliminary data.</text>
</comment>
<gene>
    <name evidence="1" type="ORF">GCM10009006_01280</name>
</gene>
<evidence type="ECO:0000313" key="1">
    <source>
        <dbReference type="EMBL" id="GGM23707.1"/>
    </source>
</evidence>
<sequence length="95" mass="10198">MVGLARYSRLAVASARIAVTALFIGASTRPHPGHRPPEINRHIAVDALDLQPISLECSYVVASRNEVDFVARVSESWAEIAANTAGAEGTEFHTL</sequence>
<proteinExistence type="predicted"/>
<name>A0A830FQ02_HALAR</name>
<evidence type="ECO:0000313" key="2">
    <source>
        <dbReference type="Proteomes" id="UP000656367"/>
    </source>
</evidence>
<dbReference type="Proteomes" id="UP000656367">
    <property type="component" value="Unassembled WGS sequence"/>
</dbReference>
<protein>
    <submittedName>
        <fullName evidence="1">Uncharacterized protein</fullName>
    </submittedName>
</protein>
<reference evidence="1" key="1">
    <citation type="journal article" date="2014" name="Int. J. Syst. Evol. Microbiol.">
        <title>Complete genome sequence of Corynebacterium casei LMG S-19264T (=DSM 44701T), isolated from a smear-ripened cheese.</title>
        <authorList>
            <consortium name="US DOE Joint Genome Institute (JGI-PGF)"/>
            <person name="Walter F."/>
            <person name="Albersmeier A."/>
            <person name="Kalinowski J."/>
            <person name="Ruckert C."/>
        </authorList>
    </citation>
    <scope>NUCLEOTIDE SEQUENCE</scope>
    <source>
        <strain evidence="1">JCM 15759</strain>
    </source>
</reference>
<reference evidence="1" key="2">
    <citation type="submission" date="2020-09" db="EMBL/GenBank/DDBJ databases">
        <authorList>
            <person name="Sun Q."/>
            <person name="Ohkuma M."/>
        </authorList>
    </citation>
    <scope>NUCLEOTIDE SEQUENCE</scope>
    <source>
        <strain evidence="1">JCM 15759</strain>
    </source>
</reference>